<dbReference type="Gene3D" id="3.40.190.10">
    <property type="entry name" value="Periplasmic binding protein-like II"/>
    <property type="match status" value="2"/>
</dbReference>
<dbReference type="Proteomes" id="UP000234239">
    <property type="component" value="Unassembled WGS sequence"/>
</dbReference>
<organism evidence="8 9">
    <name type="scientific">Aerococcus sanguinicola</name>
    <dbReference type="NCBI Taxonomy" id="119206"/>
    <lineage>
        <taxon>Bacteria</taxon>
        <taxon>Bacillati</taxon>
        <taxon>Bacillota</taxon>
        <taxon>Bacilli</taxon>
        <taxon>Lactobacillales</taxon>
        <taxon>Aerococcaceae</taxon>
        <taxon>Aerococcus</taxon>
    </lineage>
</organism>
<feature type="chain" id="PRO_5038515319" description="Metal ABC transporter substrate-binding protein" evidence="7">
    <location>
        <begin position="26"/>
        <end position="278"/>
    </location>
</feature>
<comment type="caution">
    <text evidence="8">The sequence shown here is derived from an EMBL/GenBank/DDBJ whole genome shotgun (WGS) entry which is preliminary data.</text>
</comment>
<evidence type="ECO:0000256" key="2">
    <source>
        <dbReference type="ARBA" id="ARBA00008973"/>
    </source>
</evidence>
<evidence type="ECO:0000313" key="9">
    <source>
        <dbReference type="Proteomes" id="UP000234239"/>
    </source>
</evidence>
<evidence type="ECO:0000256" key="5">
    <source>
        <dbReference type="ARBA" id="ARBA00023139"/>
    </source>
</evidence>
<keyword evidence="3 7" id="KW-0732">Signal</keyword>
<dbReference type="AlphaFoldDB" id="A0A2I1MTP6"/>
<evidence type="ECO:0000313" key="8">
    <source>
        <dbReference type="EMBL" id="PKZ23504.1"/>
    </source>
</evidence>
<keyword evidence="5" id="KW-0564">Palmitate</keyword>
<name>A0A2I1MTP6_9LACT</name>
<evidence type="ECO:0008006" key="10">
    <source>
        <dbReference type="Google" id="ProtNLM"/>
    </source>
</evidence>
<gene>
    <name evidence="8" type="ORF">CYJ28_02825</name>
</gene>
<dbReference type="PANTHER" id="PTHR30429:SF0">
    <property type="entry name" value="METHIONINE-BINDING LIPOPROTEIN METQ"/>
    <property type="match status" value="1"/>
</dbReference>
<keyword evidence="4" id="KW-0472">Membrane</keyword>
<dbReference type="PROSITE" id="PS51257">
    <property type="entry name" value="PROKAR_LIPOPROTEIN"/>
    <property type="match status" value="1"/>
</dbReference>
<dbReference type="SUPFAM" id="SSF53850">
    <property type="entry name" value="Periplasmic binding protein-like II"/>
    <property type="match status" value="1"/>
</dbReference>
<dbReference type="PANTHER" id="PTHR30429">
    <property type="entry name" value="D-METHIONINE-BINDING LIPOPROTEIN METQ"/>
    <property type="match status" value="1"/>
</dbReference>
<evidence type="ECO:0000256" key="4">
    <source>
        <dbReference type="ARBA" id="ARBA00023136"/>
    </source>
</evidence>
<reference evidence="8 9" key="1">
    <citation type="submission" date="2017-12" db="EMBL/GenBank/DDBJ databases">
        <title>Phylogenetic diversity of female urinary microbiome.</title>
        <authorList>
            <person name="Thomas-White K."/>
            <person name="Wolfe A.J."/>
        </authorList>
    </citation>
    <scope>NUCLEOTIDE SEQUENCE [LARGE SCALE GENOMIC DNA]</scope>
    <source>
        <strain evidence="8 9">UMB0139</strain>
    </source>
</reference>
<proteinExistence type="inferred from homology"/>
<dbReference type="EMBL" id="PKGY01000001">
    <property type="protein sequence ID" value="PKZ23504.1"/>
    <property type="molecule type" value="Genomic_DNA"/>
</dbReference>
<sequence>MHKFKTAVLAVLALLTLGACGSNQASQNEAAAEDSQDIRLATSPGPYSDLFLDVVKPILEEDGYKVETVEFTDLREADVALEEKAADLNIEQHTLYMENFNEEKDAHLTNIQPLPTVPMAIFPGQKDSFDSLEAGDQIGVPDDPSNLSRALLLLEKEGLITLDPNADKANLNVEHITENPKNLKIEVISSPNLARTTPDLALAAIPGSRAFDAGIDFQTALAYEDVAPEFMLQLVVREEDKDKDWVKAVSKAYKSDQVKDAVEKINQESSQAYWILPE</sequence>
<evidence type="ECO:0000256" key="3">
    <source>
        <dbReference type="ARBA" id="ARBA00022729"/>
    </source>
</evidence>
<evidence type="ECO:0000256" key="1">
    <source>
        <dbReference type="ARBA" id="ARBA00004635"/>
    </source>
</evidence>
<dbReference type="OrthoDB" id="9812878at2"/>
<evidence type="ECO:0000256" key="6">
    <source>
        <dbReference type="ARBA" id="ARBA00023288"/>
    </source>
</evidence>
<keyword evidence="6" id="KW-0449">Lipoprotein</keyword>
<accession>A0A2I1MTP6</accession>
<dbReference type="GO" id="GO:0016020">
    <property type="term" value="C:membrane"/>
    <property type="evidence" value="ECO:0007669"/>
    <property type="project" value="UniProtKB-SubCell"/>
</dbReference>
<dbReference type="RefSeq" id="WP_070485984.1">
    <property type="nucleotide sequence ID" value="NZ_CAJHKN010000001.1"/>
</dbReference>
<comment type="subcellular location">
    <subcellularLocation>
        <location evidence="1">Membrane</location>
        <topology evidence="1">Lipid-anchor</topology>
    </subcellularLocation>
</comment>
<dbReference type="Pfam" id="PF03180">
    <property type="entry name" value="Lipoprotein_9"/>
    <property type="match status" value="1"/>
</dbReference>
<protein>
    <recommendedName>
        <fullName evidence="10">Metal ABC transporter substrate-binding protein</fullName>
    </recommendedName>
</protein>
<feature type="signal peptide" evidence="7">
    <location>
        <begin position="1"/>
        <end position="25"/>
    </location>
</feature>
<evidence type="ECO:0000256" key="7">
    <source>
        <dbReference type="SAM" id="SignalP"/>
    </source>
</evidence>
<comment type="similarity">
    <text evidence="2">Belongs to the NlpA lipoprotein family.</text>
</comment>
<dbReference type="InterPro" id="IPR004872">
    <property type="entry name" value="Lipoprotein_NlpA"/>
</dbReference>